<keyword evidence="3" id="KW-1185">Reference proteome</keyword>
<feature type="compositionally biased region" description="Basic and acidic residues" evidence="1">
    <location>
        <begin position="66"/>
        <end position="84"/>
    </location>
</feature>
<feature type="compositionally biased region" description="Basic and acidic residues" evidence="1">
    <location>
        <begin position="93"/>
        <end position="104"/>
    </location>
</feature>
<protein>
    <submittedName>
        <fullName evidence="2">Uncharacterized protein</fullName>
    </submittedName>
</protein>
<dbReference type="Proteomes" id="UP000265618">
    <property type="component" value="Unassembled WGS sequence"/>
</dbReference>
<evidence type="ECO:0000256" key="1">
    <source>
        <dbReference type="SAM" id="MobiDB-lite"/>
    </source>
</evidence>
<feature type="region of interest" description="Disordered" evidence="1">
    <location>
        <begin position="188"/>
        <end position="208"/>
    </location>
</feature>
<dbReference type="EMBL" id="BDIP01000188">
    <property type="protein sequence ID" value="GIQ80526.1"/>
    <property type="molecule type" value="Genomic_DNA"/>
</dbReference>
<name>A0A9K3CQ44_9EUKA</name>
<feature type="region of interest" description="Disordered" evidence="1">
    <location>
        <begin position="65"/>
        <end position="107"/>
    </location>
</feature>
<organism evidence="2 3">
    <name type="scientific">Kipferlia bialata</name>
    <dbReference type="NCBI Taxonomy" id="797122"/>
    <lineage>
        <taxon>Eukaryota</taxon>
        <taxon>Metamonada</taxon>
        <taxon>Carpediemonas-like organisms</taxon>
        <taxon>Kipferlia</taxon>
    </lineage>
</organism>
<comment type="caution">
    <text evidence="2">The sequence shown here is derived from an EMBL/GenBank/DDBJ whole genome shotgun (WGS) entry which is preliminary data.</text>
</comment>
<reference evidence="2 3" key="1">
    <citation type="journal article" date="2018" name="PLoS ONE">
        <title>The draft genome of Kipferlia bialata reveals reductive genome evolution in fornicate parasites.</title>
        <authorList>
            <person name="Tanifuji G."/>
            <person name="Takabayashi S."/>
            <person name="Kume K."/>
            <person name="Takagi M."/>
            <person name="Nakayama T."/>
            <person name="Kamikawa R."/>
            <person name="Inagaki Y."/>
            <person name="Hashimoto T."/>
        </authorList>
    </citation>
    <scope>NUCLEOTIDE SEQUENCE [LARGE SCALE GENOMIC DNA]</scope>
    <source>
        <strain evidence="2">NY0173</strain>
    </source>
</reference>
<evidence type="ECO:0000313" key="2">
    <source>
        <dbReference type="EMBL" id="GIQ80526.1"/>
    </source>
</evidence>
<feature type="compositionally biased region" description="Basic residues" evidence="1">
    <location>
        <begin position="189"/>
        <end position="201"/>
    </location>
</feature>
<proteinExistence type="predicted"/>
<dbReference type="AlphaFoldDB" id="A0A9K3CQ44"/>
<evidence type="ECO:0000313" key="3">
    <source>
        <dbReference type="Proteomes" id="UP000265618"/>
    </source>
</evidence>
<sequence length="208" mass="23559">MFYICVLTSGYRTAGDSPRERERERETVDAPLSPMSFFHTETELNGMSDSDIYHEVAVLNRGMCGGRERGRERNTHSQRERETEGETTEEEREGEKGRETESDGGHIVTASDIMAKTRSEDHQLRQYPATAAGRNTVAKRVCHYDLFGCGSVAGGTVFHNRDDSPKACSPLKGPMHSQRYNACFEAFKRNQRKEKERKRRAPTLGIPK</sequence>
<gene>
    <name evidence="2" type="ORF">KIPB_001338</name>
</gene>
<accession>A0A9K3CQ44</accession>